<evidence type="ECO:0000256" key="10">
    <source>
        <dbReference type="ARBA" id="ARBA00049401"/>
    </source>
</evidence>
<sequence>MNTSPEHSPLLHRLGIRAPIIQAPMAGTSTPALAAAVSNAGGLGSLGLGATNTDGARKMIRDTRALTERPFNVNVFCHRPATADAAVERAWLDWLAPVFAQYDATPPAALSEIYTSFVADRAMQQMLVDERPAVVSFHFGLPPADVIDALKRAGIALFATATNLDEARQIAAAGIDAVVAQGIEAGGHRGVFDSTAADDRLGAFALTRLLVSERALPVIATGGIMDGAGIAAALALGAQAAQLGTAFVACPETSIDDGYRRAILGEAARRTTLTTAISGRAARSMANRLTELGAAPDAPRTPAYPIAYDAGKALHAAAKAKGEFGYGAQWAGQAAPLARALPAAELFAQLERELRDAIERLQARWA</sequence>
<dbReference type="GO" id="GO:0000166">
    <property type="term" value="F:nucleotide binding"/>
    <property type="evidence" value="ECO:0007669"/>
    <property type="project" value="UniProtKB-KW"/>
</dbReference>
<evidence type="ECO:0000256" key="8">
    <source>
        <dbReference type="ARBA" id="ARBA00023033"/>
    </source>
</evidence>
<dbReference type="GO" id="GO:0018580">
    <property type="term" value="F:nitronate monooxygenase activity"/>
    <property type="evidence" value="ECO:0007669"/>
    <property type="project" value="InterPro"/>
</dbReference>
<dbReference type="AlphaFoldDB" id="A0A2A4EWE4"/>
<keyword evidence="6" id="KW-0547">Nucleotide-binding</keyword>
<evidence type="ECO:0000256" key="4">
    <source>
        <dbReference type="ARBA" id="ARBA00022630"/>
    </source>
</evidence>
<organism evidence="12 13">
    <name type="scientific">Burkholderia ubonensis subsp. mesacidophila</name>
    <dbReference type="NCBI Taxonomy" id="265293"/>
    <lineage>
        <taxon>Bacteria</taxon>
        <taxon>Pseudomonadati</taxon>
        <taxon>Pseudomonadota</taxon>
        <taxon>Betaproteobacteria</taxon>
        <taxon>Burkholderiales</taxon>
        <taxon>Burkholderiaceae</taxon>
        <taxon>Burkholderia</taxon>
        <taxon>Burkholderia cepacia complex</taxon>
    </lineage>
</organism>
<dbReference type="FunFam" id="3.20.20.70:FF:000154">
    <property type="entry name" value="Probable nitronate monooxygenase"/>
    <property type="match status" value="1"/>
</dbReference>
<dbReference type="CDD" id="cd04730">
    <property type="entry name" value="NPD_like"/>
    <property type="match status" value="1"/>
</dbReference>
<dbReference type="GO" id="GO:0009636">
    <property type="term" value="P:response to toxic substance"/>
    <property type="evidence" value="ECO:0007669"/>
    <property type="project" value="UniProtKB-KW"/>
</dbReference>
<evidence type="ECO:0000256" key="5">
    <source>
        <dbReference type="ARBA" id="ARBA00022643"/>
    </source>
</evidence>
<dbReference type="EMBL" id="MTZU01000117">
    <property type="protein sequence ID" value="PCE24750.1"/>
    <property type="molecule type" value="Genomic_DNA"/>
</dbReference>
<dbReference type="PANTHER" id="PTHR42747">
    <property type="entry name" value="NITRONATE MONOOXYGENASE-RELATED"/>
    <property type="match status" value="1"/>
</dbReference>
<dbReference type="Gene3D" id="3.20.20.70">
    <property type="entry name" value="Aldolase class I"/>
    <property type="match status" value="1"/>
</dbReference>
<evidence type="ECO:0000256" key="11">
    <source>
        <dbReference type="ARBA" id="ARBA00067136"/>
    </source>
</evidence>
<evidence type="ECO:0000256" key="9">
    <source>
        <dbReference type="ARBA" id="ARBA00031155"/>
    </source>
</evidence>
<evidence type="ECO:0000313" key="13">
    <source>
        <dbReference type="Proteomes" id="UP000217994"/>
    </source>
</evidence>
<keyword evidence="8" id="KW-0503">Monooxygenase</keyword>
<dbReference type="InterPro" id="IPR013785">
    <property type="entry name" value="Aldolase_TIM"/>
</dbReference>
<keyword evidence="7" id="KW-0560">Oxidoreductase</keyword>
<reference evidence="12 13" key="1">
    <citation type="submission" date="2017-01" db="EMBL/GenBank/DDBJ databases">
        <title>Whole-Genome Shotgun Sequencing of Two beta-Proteobacterial Species in Search of the Bulgecin Biosynthetic Cluster.</title>
        <authorList>
            <person name="Horsman M.E."/>
            <person name="Marous D.R."/>
            <person name="Li R."/>
            <person name="Oliver R.A."/>
            <person name="Byun B."/>
            <person name="Emrich S.J."/>
            <person name="Boggess B."/>
            <person name="Townsend C.A."/>
            <person name="Mobashery S."/>
        </authorList>
    </citation>
    <scope>NUCLEOTIDE SEQUENCE [LARGE SCALE GENOMIC DNA]</scope>
    <source>
        <strain evidence="12 13">ATCC 31433</strain>
    </source>
</reference>
<evidence type="ECO:0000256" key="7">
    <source>
        <dbReference type="ARBA" id="ARBA00023002"/>
    </source>
</evidence>
<dbReference type="GeneID" id="69001839"/>
<comment type="catalytic activity">
    <reaction evidence="10">
        <text>3 propionate 3-nitronate + 3 O2 + H2O = 3 3-oxopropanoate + 2 nitrate + nitrite + H2O2 + 3 H(+)</text>
        <dbReference type="Rhea" id="RHEA:57332"/>
        <dbReference type="ChEBI" id="CHEBI:15377"/>
        <dbReference type="ChEBI" id="CHEBI:15378"/>
        <dbReference type="ChEBI" id="CHEBI:15379"/>
        <dbReference type="ChEBI" id="CHEBI:16240"/>
        <dbReference type="ChEBI" id="CHEBI:16301"/>
        <dbReference type="ChEBI" id="CHEBI:17632"/>
        <dbReference type="ChEBI" id="CHEBI:33190"/>
        <dbReference type="ChEBI" id="CHEBI:136067"/>
    </reaction>
</comment>
<keyword evidence="5" id="KW-0288">FMN</keyword>
<protein>
    <recommendedName>
        <fullName evidence="11">Nitronate monooxygenase</fullName>
    </recommendedName>
    <alternativeName>
        <fullName evidence="9">Propionate 3-nitronate monooxygenase</fullName>
    </alternativeName>
</protein>
<dbReference type="PANTHER" id="PTHR42747:SF3">
    <property type="entry name" value="NITRONATE MONOOXYGENASE-RELATED"/>
    <property type="match status" value="1"/>
</dbReference>
<comment type="caution">
    <text evidence="12">The sequence shown here is derived from an EMBL/GenBank/DDBJ whole genome shotgun (WGS) entry which is preliminary data.</text>
</comment>
<keyword evidence="3" id="KW-0216">Detoxification</keyword>
<evidence type="ECO:0000256" key="2">
    <source>
        <dbReference type="ARBA" id="ARBA00009881"/>
    </source>
</evidence>
<keyword evidence="12" id="KW-0223">Dioxygenase</keyword>
<accession>A0A2A4EWE4</accession>
<dbReference type="RefSeq" id="WP_084903036.1">
    <property type="nucleotide sequence ID" value="NZ_CP020737.1"/>
</dbReference>
<dbReference type="InterPro" id="IPR004136">
    <property type="entry name" value="NMO"/>
</dbReference>
<evidence type="ECO:0000256" key="3">
    <source>
        <dbReference type="ARBA" id="ARBA00022575"/>
    </source>
</evidence>
<comment type="similarity">
    <text evidence="2">Belongs to the nitronate monooxygenase family. NMO class I subfamily.</text>
</comment>
<dbReference type="SUPFAM" id="SSF51412">
    <property type="entry name" value="Inosine monophosphate dehydrogenase (IMPDH)"/>
    <property type="match status" value="1"/>
</dbReference>
<gene>
    <name evidence="12" type="ORF">BZL54_32265</name>
</gene>
<keyword evidence="4" id="KW-0285">Flavoprotein</keyword>
<name>A0A2A4EWE4_9BURK</name>
<comment type="cofactor">
    <cofactor evidence="1">
        <name>FMN</name>
        <dbReference type="ChEBI" id="CHEBI:58210"/>
    </cofactor>
</comment>
<dbReference type="GO" id="GO:0051213">
    <property type="term" value="F:dioxygenase activity"/>
    <property type="evidence" value="ECO:0007669"/>
    <property type="project" value="UniProtKB-KW"/>
</dbReference>
<evidence type="ECO:0000256" key="6">
    <source>
        <dbReference type="ARBA" id="ARBA00022741"/>
    </source>
</evidence>
<evidence type="ECO:0000256" key="1">
    <source>
        <dbReference type="ARBA" id="ARBA00001917"/>
    </source>
</evidence>
<proteinExistence type="inferred from homology"/>
<evidence type="ECO:0000313" key="12">
    <source>
        <dbReference type="EMBL" id="PCE24750.1"/>
    </source>
</evidence>
<dbReference type="Proteomes" id="UP000217994">
    <property type="component" value="Unassembled WGS sequence"/>
</dbReference>
<dbReference type="Pfam" id="PF03060">
    <property type="entry name" value="NMO"/>
    <property type="match status" value="1"/>
</dbReference>